<evidence type="ECO:0000313" key="4">
    <source>
        <dbReference type="Proteomes" id="UP000186817"/>
    </source>
</evidence>
<reference evidence="3 4" key="1">
    <citation type="submission" date="2016-02" db="EMBL/GenBank/DDBJ databases">
        <title>Genome analysis of coral dinoflagellate symbionts highlights evolutionary adaptations to a symbiotic lifestyle.</title>
        <authorList>
            <person name="Aranda M."/>
            <person name="Li Y."/>
            <person name="Liew Y.J."/>
            <person name="Baumgarten S."/>
            <person name="Simakov O."/>
            <person name="Wilson M."/>
            <person name="Piel J."/>
            <person name="Ashoor H."/>
            <person name="Bougouffa S."/>
            <person name="Bajic V.B."/>
            <person name="Ryu T."/>
            <person name="Ravasi T."/>
            <person name="Bayer T."/>
            <person name="Micklem G."/>
            <person name="Kim H."/>
            <person name="Bhak J."/>
            <person name="Lajeunesse T.C."/>
            <person name="Voolstra C.R."/>
        </authorList>
    </citation>
    <scope>NUCLEOTIDE SEQUENCE [LARGE SCALE GENOMIC DNA]</scope>
    <source>
        <strain evidence="3 4">CCMP2467</strain>
    </source>
</reference>
<gene>
    <name evidence="3" type="ORF">AK812_SmicGene13211</name>
</gene>
<dbReference type="Proteomes" id="UP000186817">
    <property type="component" value="Unassembled WGS sequence"/>
</dbReference>
<dbReference type="Gene3D" id="3.40.50.720">
    <property type="entry name" value="NAD(P)-binding Rossmann-like Domain"/>
    <property type="match status" value="1"/>
</dbReference>
<dbReference type="EMBL" id="LSRX01000226">
    <property type="protein sequence ID" value="OLQ03804.1"/>
    <property type="molecule type" value="Genomic_DNA"/>
</dbReference>
<dbReference type="InterPro" id="IPR001509">
    <property type="entry name" value="Epimerase_deHydtase"/>
</dbReference>
<organism evidence="3 4">
    <name type="scientific">Symbiodinium microadriaticum</name>
    <name type="common">Dinoflagellate</name>
    <name type="synonym">Zooxanthella microadriatica</name>
    <dbReference type="NCBI Taxonomy" id="2951"/>
    <lineage>
        <taxon>Eukaryota</taxon>
        <taxon>Sar</taxon>
        <taxon>Alveolata</taxon>
        <taxon>Dinophyceae</taxon>
        <taxon>Suessiales</taxon>
        <taxon>Symbiodiniaceae</taxon>
        <taxon>Symbiodinium</taxon>
    </lineage>
</organism>
<accession>A0A1Q9E8Q9</accession>
<sequence>MLACWPMSKRHESGRKHPKFHFITGDAKDVELLRKVVFDNKIEIFVAAAAIIGGISMPFHKLAYFLLAENERITCATVEACACHVMNGLMSSESIKGLEGQWAGFLEKVAAGPRLRQSTYGFQKLACEYFAKGAWEQHQLPYTIIRPAAVEQQAKLAEPTPDAFAVKSKRKEEGPFNAVGIGEQRATTDSEVLSGNVKLAGDLARGIVKCIMHPKSRNEVLELAEIIWKKLKGPDEPFEFVSDEPFQRAFVVEMWHDVQMRVPCVEKAKASFAPLFWYGTITGMMSYVGEEAVLDIECNLPEPTLRVRTTPLETALDEVIPWIEEQASRSILRVFEVALGTI</sequence>
<keyword evidence="1" id="KW-1133">Transmembrane helix</keyword>
<evidence type="ECO:0000256" key="1">
    <source>
        <dbReference type="SAM" id="Phobius"/>
    </source>
</evidence>
<feature type="transmembrane region" description="Helical" evidence="1">
    <location>
        <begin position="44"/>
        <end position="67"/>
    </location>
</feature>
<dbReference type="OrthoDB" id="439110at2759"/>
<dbReference type="SUPFAM" id="SSF51735">
    <property type="entry name" value="NAD(P)-binding Rossmann-fold domains"/>
    <property type="match status" value="1"/>
</dbReference>
<evidence type="ECO:0000313" key="3">
    <source>
        <dbReference type="EMBL" id="OLQ03804.1"/>
    </source>
</evidence>
<dbReference type="InterPro" id="IPR036291">
    <property type="entry name" value="NAD(P)-bd_dom_sf"/>
</dbReference>
<dbReference type="OMA" id="FHKLAYF"/>
<keyword evidence="1" id="KW-0472">Membrane</keyword>
<keyword evidence="1" id="KW-0812">Transmembrane</keyword>
<protein>
    <recommendedName>
        <fullName evidence="2">NAD-dependent epimerase/dehydratase domain-containing protein</fullName>
    </recommendedName>
</protein>
<dbReference type="AlphaFoldDB" id="A0A1Q9E8Q9"/>
<keyword evidence="4" id="KW-1185">Reference proteome</keyword>
<name>A0A1Q9E8Q9_SYMMI</name>
<proteinExistence type="predicted"/>
<comment type="caution">
    <text evidence="3">The sequence shown here is derived from an EMBL/GenBank/DDBJ whole genome shotgun (WGS) entry which is preliminary data.</text>
</comment>
<dbReference type="Pfam" id="PF01370">
    <property type="entry name" value="Epimerase"/>
    <property type="match status" value="1"/>
</dbReference>
<feature type="domain" description="NAD-dependent epimerase/dehydratase" evidence="2">
    <location>
        <begin position="11"/>
        <end position="150"/>
    </location>
</feature>
<evidence type="ECO:0000259" key="2">
    <source>
        <dbReference type="Pfam" id="PF01370"/>
    </source>
</evidence>